<sequence>MNFNFAVDPACPETRRKAFFDALRDPLVRRLANEAAQIAAQLSTDFGQLAETRQAVLLAEATGASVADCLRTRIDDLRSQRTGMKRHIADIERYVTEQRECFRDELRRCSAMLLDGPRKVEDLRVKVRTYEQERAKMVERLREAGLDAEAIQRAGVRPDADDLAEWACEIEAAERDVRIAREFIASGPLFDLSLLNGMRNV</sequence>
<accession>A0AAW3NCL7</accession>
<dbReference type="RefSeq" id="WP_157646076.1">
    <property type="nucleotide sequence ID" value="NZ_LPDO01000054.1"/>
</dbReference>
<evidence type="ECO:0000313" key="2">
    <source>
        <dbReference type="Proteomes" id="UP000056732"/>
    </source>
</evidence>
<protein>
    <submittedName>
        <fullName evidence="1">Uncharacterized protein</fullName>
    </submittedName>
</protein>
<dbReference type="AlphaFoldDB" id="A0AAW3NCL7"/>
<comment type="caution">
    <text evidence="1">The sequence shown here is derived from an EMBL/GenBank/DDBJ whole genome shotgun (WGS) entry which is preliminary data.</text>
</comment>
<dbReference type="Proteomes" id="UP000056732">
    <property type="component" value="Unassembled WGS sequence"/>
</dbReference>
<dbReference type="EMBL" id="LPDO01000054">
    <property type="protein sequence ID" value="KVT56539.1"/>
    <property type="molecule type" value="Genomic_DNA"/>
</dbReference>
<evidence type="ECO:0000313" key="1">
    <source>
        <dbReference type="EMBL" id="KVT56539.1"/>
    </source>
</evidence>
<proteinExistence type="predicted"/>
<name>A0AAW3NCL7_9BURK</name>
<gene>
    <name evidence="1" type="ORF">WK53_31800</name>
</gene>
<organism evidence="1 2">
    <name type="scientific">Burkholderia ubonensis</name>
    <dbReference type="NCBI Taxonomy" id="101571"/>
    <lineage>
        <taxon>Bacteria</taxon>
        <taxon>Pseudomonadati</taxon>
        <taxon>Pseudomonadota</taxon>
        <taxon>Betaproteobacteria</taxon>
        <taxon>Burkholderiales</taxon>
        <taxon>Burkholderiaceae</taxon>
        <taxon>Burkholderia</taxon>
        <taxon>Burkholderia cepacia complex</taxon>
    </lineage>
</organism>
<reference evidence="1 2" key="1">
    <citation type="submission" date="2015-11" db="EMBL/GenBank/DDBJ databases">
        <title>Expanding the genomic diversity of Burkholderia species for the development of highly accurate diagnostics.</title>
        <authorList>
            <person name="Sahl J."/>
            <person name="Keim P."/>
            <person name="Wagner D."/>
        </authorList>
    </citation>
    <scope>NUCLEOTIDE SEQUENCE [LARGE SCALE GENOMIC DNA]</scope>
    <source>
        <strain evidence="1 2">MSMB1137WGS</strain>
    </source>
</reference>